<evidence type="ECO:0000259" key="2">
    <source>
        <dbReference type="Pfam" id="PF00534"/>
    </source>
</evidence>
<evidence type="ECO:0000259" key="3">
    <source>
        <dbReference type="Pfam" id="PF00535"/>
    </source>
</evidence>
<name>A0A2X1WJU2_9BURK</name>
<sequence length="647" mass="72081">MVSTPSPTETAPAKASLAVALIVKNEARLLAQCLESIAHLADEIVILDSGSTDETEAIARRYTDKFYVNADWPGFGPQRQLAQRCVSADWVLWLDADEVVSEELAESIRQAIAEDNRQTIYKISRLNWAFGQFIRHGSWNPDYVARLYPTALTNYNDNLLHESVIIPKGIKVTALKGRLLHYTYNTLAEHLQKSLKYAEIWAEQRALAGKTSSITKAIFKAFGRFARDYLLKLGFLDGLAGLMIVIVTMQGTFNRYALLHYTCTINPKKKTMNILQINMEKGWRGGESQTLLCMEQFRQAGHEVELLARRHSELAQRASAKGFKVHTQKSAALAVLFFLLGRAAKYDIIHCQTANSLTWPALFKGLFKAKLVYTRRTAFPIKAHKEKSTRLKWRNTDLFVANTQAGIAEALRIKALAADTVQTIAELKPQAHGKGPTAIVIPSATIPQSFDAARFNDIIEQHHLQGKKIIAVIAALTEEKEPLLEIEAIHQLFQRRQDIAVLHFGTGKLLPSCQQKVQALGLAPNYVFMGFQHQVEQLFQGFDCYLLTSRHEGANNGIINAFFNEVPVVSTACGGPNELIGQHNERGYLCPVGDAKALAEALYLALDQSPETAARIQAAKDYALQNHTVDTMGRHYLTAFEALLGRS</sequence>
<dbReference type="SUPFAM" id="SSF53756">
    <property type="entry name" value="UDP-Glycosyltransferase/glycogen phosphorylase"/>
    <property type="match status" value="1"/>
</dbReference>
<feature type="domain" description="Glycosyltransferase subfamily 4-like N-terminal" evidence="4">
    <location>
        <begin position="284"/>
        <end position="412"/>
    </location>
</feature>
<dbReference type="RefSeq" id="WP_113062820.1">
    <property type="nucleotide sequence ID" value="NZ_UATH01000001.1"/>
</dbReference>
<feature type="domain" description="Glycosyltransferase 2-like" evidence="3">
    <location>
        <begin position="19"/>
        <end position="138"/>
    </location>
</feature>
<dbReference type="Gene3D" id="3.40.50.2000">
    <property type="entry name" value="Glycogen Phosphorylase B"/>
    <property type="match status" value="2"/>
</dbReference>
<dbReference type="AlphaFoldDB" id="A0A2X1WJU2"/>
<feature type="domain" description="Glycosyl transferase family 1" evidence="2">
    <location>
        <begin position="459"/>
        <end position="620"/>
    </location>
</feature>
<dbReference type="InterPro" id="IPR028098">
    <property type="entry name" value="Glyco_trans_4-like_N"/>
</dbReference>
<dbReference type="CDD" id="cd02511">
    <property type="entry name" value="Beta4Glucosyltransferase"/>
    <property type="match status" value="1"/>
</dbReference>
<comment type="similarity">
    <text evidence="1">Belongs to the glycosyltransferase 2 family. WaaE/KdtX subfamily.</text>
</comment>
<organism evidence="5 6">
    <name type="scientific">Oligella urethralis</name>
    <dbReference type="NCBI Taxonomy" id="90245"/>
    <lineage>
        <taxon>Bacteria</taxon>
        <taxon>Pseudomonadati</taxon>
        <taxon>Pseudomonadota</taxon>
        <taxon>Betaproteobacteria</taxon>
        <taxon>Burkholderiales</taxon>
        <taxon>Alcaligenaceae</taxon>
        <taxon>Oligella</taxon>
    </lineage>
</organism>
<dbReference type="PANTHER" id="PTHR43630">
    <property type="entry name" value="POLY-BETA-1,6-N-ACETYL-D-GLUCOSAMINE SYNTHASE"/>
    <property type="match status" value="1"/>
</dbReference>
<accession>A0A2X1WJU2</accession>
<gene>
    <name evidence="5" type="ORF">NCTC11009_02073</name>
</gene>
<dbReference type="InterPro" id="IPR001296">
    <property type="entry name" value="Glyco_trans_1"/>
</dbReference>
<evidence type="ECO:0000259" key="4">
    <source>
        <dbReference type="Pfam" id="PF13439"/>
    </source>
</evidence>
<dbReference type="InterPro" id="IPR001173">
    <property type="entry name" value="Glyco_trans_2-like"/>
</dbReference>
<evidence type="ECO:0000313" key="5">
    <source>
        <dbReference type="EMBL" id="SPY08834.1"/>
    </source>
</evidence>
<protein>
    <submittedName>
        <fullName evidence="5">Vi polysaccharide biosynthesis protein TviE</fullName>
    </submittedName>
</protein>
<proteinExistence type="inferred from homology"/>
<dbReference type="InterPro" id="IPR029044">
    <property type="entry name" value="Nucleotide-diphossugar_trans"/>
</dbReference>
<dbReference type="Pfam" id="PF13439">
    <property type="entry name" value="Glyco_transf_4"/>
    <property type="match status" value="1"/>
</dbReference>
<dbReference type="Proteomes" id="UP000250242">
    <property type="component" value="Unassembled WGS sequence"/>
</dbReference>
<dbReference type="EMBL" id="UATH01000001">
    <property type="protein sequence ID" value="SPY08834.1"/>
    <property type="molecule type" value="Genomic_DNA"/>
</dbReference>
<dbReference type="GO" id="GO:0016757">
    <property type="term" value="F:glycosyltransferase activity"/>
    <property type="evidence" value="ECO:0007669"/>
    <property type="project" value="UniProtKB-ARBA"/>
</dbReference>
<dbReference type="Pfam" id="PF00534">
    <property type="entry name" value="Glycos_transf_1"/>
    <property type="match status" value="1"/>
</dbReference>
<evidence type="ECO:0000256" key="1">
    <source>
        <dbReference type="ARBA" id="ARBA00038494"/>
    </source>
</evidence>
<dbReference type="Pfam" id="PF00535">
    <property type="entry name" value="Glycos_transf_2"/>
    <property type="match status" value="1"/>
</dbReference>
<reference evidence="5 6" key="1">
    <citation type="submission" date="2018-06" db="EMBL/GenBank/DDBJ databases">
        <authorList>
            <consortium name="Pathogen Informatics"/>
            <person name="Doyle S."/>
        </authorList>
    </citation>
    <scope>NUCLEOTIDE SEQUENCE [LARGE SCALE GENOMIC DNA]</scope>
    <source>
        <strain evidence="5 6">NCTC11009</strain>
    </source>
</reference>
<dbReference type="Gene3D" id="3.90.550.10">
    <property type="entry name" value="Spore Coat Polysaccharide Biosynthesis Protein SpsA, Chain A"/>
    <property type="match status" value="1"/>
</dbReference>
<evidence type="ECO:0000313" key="6">
    <source>
        <dbReference type="Proteomes" id="UP000250242"/>
    </source>
</evidence>
<dbReference type="PANTHER" id="PTHR43630:SF2">
    <property type="entry name" value="GLYCOSYLTRANSFERASE"/>
    <property type="match status" value="1"/>
</dbReference>
<dbReference type="SUPFAM" id="SSF53448">
    <property type="entry name" value="Nucleotide-diphospho-sugar transferases"/>
    <property type="match status" value="1"/>
</dbReference>